<evidence type="ECO:0000313" key="2">
    <source>
        <dbReference type="EMBL" id="HIY87818.1"/>
    </source>
</evidence>
<reference evidence="2" key="2">
    <citation type="submission" date="2021-04" db="EMBL/GenBank/DDBJ databases">
        <authorList>
            <person name="Gilroy R."/>
        </authorList>
    </citation>
    <scope>NUCLEOTIDE SEQUENCE</scope>
    <source>
        <strain evidence="2">Gambia2-208</strain>
    </source>
</reference>
<reference evidence="2" key="1">
    <citation type="journal article" date="2021" name="PeerJ">
        <title>Extensive microbial diversity within the chicken gut microbiome revealed by metagenomics and culture.</title>
        <authorList>
            <person name="Gilroy R."/>
            <person name="Ravi A."/>
            <person name="Getino M."/>
            <person name="Pursley I."/>
            <person name="Horton D.L."/>
            <person name="Alikhan N.F."/>
            <person name="Baker D."/>
            <person name="Gharbi K."/>
            <person name="Hall N."/>
            <person name="Watson M."/>
            <person name="Adriaenssens E.M."/>
            <person name="Foster-Nyarko E."/>
            <person name="Jarju S."/>
            <person name="Secka A."/>
            <person name="Antonio M."/>
            <person name="Oren A."/>
            <person name="Chaudhuri R.R."/>
            <person name="La Ragione R."/>
            <person name="Hildebrand F."/>
            <person name="Pallen M.J."/>
        </authorList>
    </citation>
    <scope>NUCLEOTIDE SEQUENCE</scope>
    <source>
        <strain evidence="2">Gambia2-208</strain>
    </source>
</reference>
<proteinExistence type="predicted"/>
<dbReference type="EMBL" id="DXCV01000032">
    <property type="protein sequence ID" value="HIY87818.1"/>
    <property type="molecule type" value="Genomic_DNA"/>
</dbReference>
<comment type="caution">
    <text evidence="2">The sequence shown here is derived from an EMBL/GenBank/DDBJ whole genome shotgun (WGS) entry which is preliminary data.</text>
</comment>
<organism evidence="2 3">
    <name type="scientific">Candidatus Bacteroides pullicola</name>
    <dbReference type="NCBI Taxonomy" id="2838475"/>
    <lineage>
        <taxon>Bacteria</taxon>
        <taxon>Pseudomonadati</taxon>
        <taxon>Bacteroidota</taxon>
        <taxon>Bacteroidia</taxon>
        <taxon>Bacteroidales</taxon>
        <taxon>Bacteroidaceae</taxon>
        <taxon>Bacteroides</taxon>
    </lineage>
</organism>
<dbReference type="Proteomes" id="UP000886851">
    <property type="component" value="Unassembled WGS sequence"/>
</dbReference>
<name>A0A9D2CKB7_9BACE</name>
<dbReference type="Pfam" id="PF18925">
    <property type="entry name" value="DUF5675"/>
    <property type="match status" value="1"/>
</dbReference>
<evidence type="ECO:0000259" key="1">
    <source>
        <dbReference type="Pfam" id="PF18925"/>
    </source>
</evidence>
<evidence type="ECO:0000313" key="3">
    <source>
        <dbReference type="Proteomes" id="UP000886851"/>
    </source>
</evidence>
<feature type="domain" description="DUF5675" evidence="1">
    <location>
        <begin position="4"/>
        <end position="124"/>
    </location>
</feature>
<dbReference type="AlphaFoldDB" id="A0A9D2CKB7"/>
<protein>
    <recommendedName>
        <fullName evidence="1">DUF5675 domain-containing protein</fullName>
    </recommendedName>
</protein>
<accession>A0A9D2CKB7</accession>
<gene>
    <name evidence="2" type="ORF">H9824_03810</name>
</gene>
<sequence>MELTLKRILLEKTYTMGRLYVNGEPLCDTLEPIRRDIGPGGTERKVAGRTAIPEGRYPVVITYSDSLYGWYPLLLHVPQFADIRIHAGYSVEQTRGSILVGYSPKPGTLIDSRLWLHRLKKRITEAKEHGEGVWITIS</sequence>
<dbReference type="InterPro" id="IPR043732">
    <property type="entry name" value="DUF5675"/>
</dbReference>